<keyword evidence="5" id="KW-0378">Hydrolase</keyword>
<keyword evidence="3 12" id="KW-0418">Kinase</keyword>
<dbReference type="PANTHER" id="PTHR43289:SF34">
    <property type="entry name" value="SERINE_THREONINE-PROTEIN KINASE YBDM-RELATED"/>
    <property type="match status" value="1"/>
</dbReference>
<evidence type="ECO:0000256" key="9">
    <source>
        <dbReference type="SAM" id="Phobius"/>
    </source>
</evidence>
<evidence type="ECO:0000256" key="2">
    <source>
        <dbReference type="ARBA" id="ARBA00022741"/>
    </source>
</evidence>
<evidence type="ECO:0000256" key="5">
    <source>
        <dbReference type="ARBA" id="ARBA00023295"/>
    </source>
</evidence>
<keyword evidence="9" id="KW-0812">Transmembrane</keyword>
<evidence type="ECO:0000313" key="13">
    <source>
        <dbReference type="Proteomes" id="UP000604475"/>
    </source>
</evidence>
<dbReference type="GO" id="GO:0005524">
    <property type="term" value="F:ATP binding"/>
    <property type="evidence" value="ECO:0007669"/>
    <property type="project" value="UniProtKB-UniRule"/>
</dbReference>
<dbReference type="InterPro" id="IPR008271">
    <property type="entry name" value="Ser/Thr_kinase_AS"/>
</dbReference>
<dbReference type="SMART" id="SM00220">
    <property type="entry name" value="S_TKc"/>
    <property type="match status" value="1"/>
</dbReference>
<feature type="compositionally biased region" description="Pro residues" evidence="8">
    <location>
        <begin position="467"/>
        <end position="480"/>
    </location>
</feature>
<feature type="domain" description="Fibronectin type-III" evidence="11">
    <location>
        <begin position="480"/>
        <end position="575"/>
    </location>
</feature>
<evidence type="ECO:0000259" key="10">
    <source>
        <dbReference type="PROSITE" id="PS50011"/>
    </source>
</evidence>
<dbReference type="CDD" id="cd00063">
    <property type="entry name" value="FN3"/>
    <property type="match status" value="1"/>
</dbReference>
<evidence type="ECO:0000256" key="7">
    <source>
        <dbReference type="PROSITE-ProRule" id="PRU10141"/>
    </source>
</evidence>
<feature type="region of interest" description="Disordered" evidence="8">
    <location>
        <begin position="288"/>
        <end position="370"/>
    </location>
</feature>
<dbReference type="PANTHER" id="PTHR43289">
    <property type="entry name" value="MITOGEN-ACTIVATED PROTEIN KINASE KINASE KINASE 20-RELATED"/>
    <property type="match status" value="1"/>
</dbReference>
<dbReference type="InterPro" id="IPR003961">
    <property type="entry name" value="FN3_dom"/>
</dbReference>
<dbReference type="GO" id="GO:0016798">
    <property type="term" value="F:hydrolase activity, acting on glycosyl bonds"/>
    <property type="evidence" value="ECO:0007669"/>
    <property type="project" value="UniProtKB-KW"/>
</dbReference>
<gene>
    <name evidence="12" type="ORF">I7412_37920</name>
</gene>
<name>A0A937RIF6_9ACTN</name>
<feature type="compositionally biased region" description="Low complexity" evidence="8">
    <location>
        <begin position="427"/>
        <end position="445"/>
    </location>
</feature>
<dbReference type="Gene3D" id="2.60.40.10">
    <property type="entry name" value="Immunoglobulins"/>
    <property type="match status" value="1"/>
</dbReference>
<keyword evidence="6" id="KW-0624">Polysaccharide degradation</keyword>
<keyword evidence="13" id="KW-1185">Reference proteome</keyword>
<dbReference type="SMART" id="SM00060">
    <property type="entry name" value="FN3"/>
    <property type="match status" value="1"/>
</dbReference>
<dbReference type="Gene3D" id="3.30.200.20">
    <property type="entry name" value="Phosphorylase Kinase, domain 1"/>
    <property type="match status" value="1"/>
</dbReference>
<feature type="domain" description="Protein kinase" evidence="10">
    <location>
        <begin position="30"/>
        <end position="284"/>
    </location>
</feature>
<keyword evidence="1" id="KW-0808">Transferase</keyword>
<dbReference type="GO" id="GO:0004674">
    <property type="term" value="F:protein serine/threonine kinase activity"/>
    <property type="evidence" value="ECO:0007669"/>
    <property type="project" value="TreeGrafter"/>
</dbReference>
<dbReference type="EMBL" id="JAEACQ010000352">
    <property type="protein sequence ID" value="MBL7632838.1"/>
    <property type="molecule type" value="Genomic_DNA"/>
</dbReference>
<dbReference type="PROSITE" id="PS00107">
    <property type="entry name" value="PROTEIN_KINASE_ATP"/>
    <property type="match status" value="1"/>
</dbReference>
<feature type="compositionally biased region" description="Polar residues" evidence="8">
    <location>
        <begin position="450"/>
        <end position="459"/>
    </location>
</feature>
<keyword evidence="5" id="KW-0326">Glycosidase</keyword>
<dbReference type="SUPFAM" id="SSF49265">
    <property type="entry name" value="Fibronectin type III"/>
    <property type="match status" value="1"/>
</dbReference>
<dbReference type="InterPro" id="IPR013783">
    <property type="entry name" value="Ig-like_fold"/>
</dbReference>
<organism evidence="12 13">
    <name type="scientific">Frankia nepalensis</name>
    <dbReference type="NCBI Taxonomy" id="1836974"/>
    <lineage>
        <taxon>Bacteria</taxon>
        <taxon>Bacillati</taxon>
        <taxon>Actinomycetota</taxon>
        <taxon>Actinomycetes</taxon>
        <taxon>Frankiales</taxon>
        <taxon>Frankiaceae</taxon>
        <taxon>Frankia</taxon>
    </lineage>
</organism>
<keyword evidence="6" id="KW-0119">Carbohydrate metabolism</keyword>
<feature type="region of interest" description="Disordered" evidence="8">
    <location>
        <begin position="1"/>
        <end position="20"/>
    </location>
</feature>
<proteinExistence type="predicted"/>
<evidence type="ECO:0000256" key="3">
    <source>
        <dbReference type="ARBA" id="ARBA00022777"/>
    </source>
</evidence>
<dbReference type="InterPro" id="IPR017441">
    <property type="entry name" value="Protein_kinase_ATP_BS"/>
</dbReference>
<dbReference type="InterPro" id="IPR000719">
    <property type="entry name" value="Prot_kinase_dom"/>
</dbReference>
<sequence>MGLRTGDGVTELPAGVTPLGSSDPRQLGAYTLLGRLGRGGMGNVYLARRTDSADGPFLAVKVIRSDMAGETEFRRRFVREAQAARRVARSYTAAVLDVGTDAAQPYLVTEYIDGPTLAAHVQAHGPLPPAQVEWLAEAVASALRAIHAAGVVHRDLKPSNILLSRFGARVIDFGVARALDSATIATQGAIGTPAYMAPEQALGEAVTGAADVHALGAVLVFAATGKSPFGADSVPRIMGRIATEPPDLTGVPDMLRPLVAQTMAKAPADRPTPDELLVELHRLRTGSLPIPAIPTDGAEPATRTAPARMSKPAPAGLPPRPRDDAPPTRTAGTLRPPTPVPVPAGPPPYREGPPPGLREDDRPPGAARRGFPWRAGAAGAAVLAILAIALAAYVVGTKGDDTVGVATGTTPSVSAGPASAQRTNLSPTPTGTATTAATEPTSTAPVAPPQHTSSPTPRRTTAGPQPTMAPPQPPDGPPSAPADLFVAEIGSDVLRVTWTNTAADVQKINVDAVASPCQSYNSRYCTDRVMDTLPASATSYTFTGLRAGTDYYISIWVDNATDSSDRVTTDARTLQ</sequence>
<dbReference type="InterPro" id="IPR036116">
    <property type="entry name" value="FN3_sf"/>
</dbReference>
<accession>A0A937RIF6</accession>
<dbReference type="Gene3D" id="1.10.510.10">
    <property type="entry name" value="Transferase(Phosphotransferase) domain 1"/>
    <property type="match status" value="1"/>
</dbReference>
<comment type="caution">
    <text evidence="12">The sequence shown here is derived from an EMBL/GenBank/DDBJ whole genome shotgun (WGS) entry which is preliminary data.</text>
</comment>
<evidence type="ECO:0000259" key="11">
    <source>
        <dbReference type="PROSITE" id="PS50853"/>
    </source>
</evidence>
<evidence type="ECO:0000313" key="12">
    <source>
        <dbReference type="EMBL" id="MBL7632838.1"/>
    </source>
</evidence>
<dbReference type="Pfam" id="PF00069">
    <property type="entry name" value="Pkinase"/>
    <property type="match status" value="1"/>
</dbReference>
<dbReference type="AlphaFoldDB" id="A0A937RIF6"/>
<keyword evidence="9" id="KW-1133">Transmembrane helix</keyword>
<dbReference type="SUPFAM" id="SSF56112">
    <property type="entry name" value="Protein kinase-like (PK-like)"/>
    <property type="match status" value="1"/>
</dbReference>
<keyword evidence="2 7" id="KW-0547">Nucleotide-binding</keyword>
<dbReference type="PROSITE" id="PS00108">
    <property type="entry name" value="PROTEIN_KINASE_ST"/>
    <property type="match status" value="1"/>
</dbReference>
<feature type="binding site" evidence="7">
    <location>
        <position position="61"/>
    </location>
    <ligand>
        <name>ATP</name>
        <dbReference type="ChEBI" id="CHEBI:30616"/>
    </ligand>
</feature>
<dbReference type="InterPro" id="IPR011009">
    <property type="entry name" value="Kinase-like_dom_sf"/>
</dbReference>
<dbReference type="PROSITE" id="PS50853">
    <property type="entry name" value="FN3"/>
    <property type="match status" value="1"/>
</dbReference>
<feature type="compositionally biased region" description="Pro residues" evidence="8">
    <location>
        <begin position="336"/>
        <end position="356"/>
    </location>
</feature>
<feature type="region of interest" description="Disordered" evidence="8">
    <location>
        <begin position="409"/>
        <end position="483"/>
    </location>
</feature>
<reference evidence="12" key="1">
    <citation type="submission" date="2020-12" db="EMBL/GenBank/DDBJ databases">
        <title>Genomic characterization of non-nitrogen-fixing Frankia strains.</title>
        <authorList>
            <person name="Carlos-Shanley C."/>
            <person name="Guerra T."/>
            <person name="Hahn D."/>
        </authorList>
    </citation>
    <scope>NUCLEOTIDE SEQUENCE</scope>
    <source>
        <strain evidence="12">CN6</strain>
    </source>
</reference>
<feature type="transmembrane region" description="Helical" evidence="9">
    <location>
        <begin position="375"/>
        <end position="395"/>
    </location>
</feature>
<dbReference type="PROSITE" id="PS50011">
    <property type="entry name" value="PROTEIN_KINASE_DOM"/>
    <property type="match status" value="1"/>
</dbReference>
<evidence type="ECO:0000256" key="4">
    <source>
        <dbReference type="ARBA" id="ARBA00022840"/>
    </source>
</evidence>
<evidence type="ECO:0000256" key="6">
    <source>
        <dbReference type="ARBA" id="ARBA00023326"/>
    </source>
</evidence>
<dbReference type="Pfam" id="PF00041">
    <property type="entry name" value="fn3"/>
    <property type="match status" value="1"/>
</dbReference>
<keyword evidence="4 7" id="KW-0067">ATP-binding</keyword>
<evidence type="ECO:0000256" key="8">
    <source>
        <dbReference type="SAM" id="MobiDB-lite"/>
    </source>
</evidence>
<dbReference type="CDD" id="cd14014">
    <property type="entry name" value="STKc_PknB_like"/>
    <property type="match status" value="1"/>
</dbReference>
<dbReference type="Proteomes" id="UP000604475">
    <property type="component" value="Unassembled WGS sequence"/>
</dbReference>
<evidence type="ECO:0000256" key="1">
    <source>
        <dbReference type="ARBA" id="ARBA00022679"/>
    </source>
</evidence>
<protein>
    <submittedName>
        <fullName evidence="12">Protein kinase</fullName>
    </submittedName>
</protein>
<keyword evidence="9" id="KW-0472">Membrane</keyword>
<dbReference type="GO" id="GO:0000272">
    <property type="term" value="P:polysaccharide catabolic process"/>
    <property type="evidence" value="ECO:0007669"/>
    <property type="project" value="UniProtKB-KW"/>
</dbReference>